<proteinExistence type="predicted"/>
<gene>
    <name evidence="2" type="ORF">IM725_19325</name>
</gene>
<keyword evidence="3" id="KW-1185">Reference proteome</keyword>
<organism evidence="2 3">
    <name type="scientific">Ramlibacter aquaticus</name>
    <dbReference type="NCBI Taxonomy" id="2780094"/>
    <lineage>
        <taxon>Bacteria</taxon>
        <taxon>Pseudomonadati</taxon>
        <taxon>Pseudomonadota</taxon>
        <taxon>Betaproteobacteria</taxon>
        <taxon>Burkholderiales</taxon>
        <taxon>Comamonadaceae</taxon>
        <taxon>Ramlibacter</taxon>
    </lineage>
</organism>
<name>A0ABR9SK35_9BURK</name>
<reference evidence="2 3" key="1">
    <citation type="submission" date="2020-10" db="EMBL/GenBank/DDBJ databases">
        <title>Draft genome of Ramlibacter aquaticus LMG 30558.</title>
        <authorList>
            <person name="Props R."/>
        </authorList>
    </citation>
    <scope>NUCLEOTIDE SEQUENCE [LARGE SCALE GENOMIC DNA]</scope>
    <source>
        <strain evidence="2 3">LMG 30558</strain>
    </source>
</reference>
<feature type="region of interest" description="Disordered" evidence="1">
    <location>
        <begin position="42"/>
        <end position="72"/>
    </location>
</feature>
<protein>
    <recommendedName>
        <fullName evidence="4">Type II secretion system protein GspD</fullName>
    </recommendedName>
</protein>
<feature type="compositionally biased region" description="Low complexity" evidence="1">
    <location>
        <begin position="42"/>
        <end position="61"/>
    </location>
</feature>
<dbReference type="RefSeq" id="WP_193782273.1">
    <property type="nucleotide sequence ID" value="NZ_JADDOJ010000128.1"/>
</dbReference>
<evidence type="ECO:0000256" key="1">
    <source>
        <dbReference type="SAM" id="MobiDB-lite"/>
    </source>
</evidence>
<dbReference type="EMBL" id="JADDOJ010000128">
    <property type="protein sequence ID" value="MBE7942726.1"/>
    <property type="molecule type" value="Genomic_DNA"/>
</dbReference>
<sequence length="147" mass="15402">MRRALIPCVIAALSGCSVPMIKPDTSVQESISAEMKAAAPAKPRAEAASAASTVSATLLPPLRTPPPRAASRDLEPRFNLKVSDAPVSQVLLAVVQDTPYSILLSPRSTVPVVGTTVPQGPINETVSVNLKDVTVFEALDAIRETYG</sequence>
<evidence type="ECO:0000313" key="3">
    <source>
        <dbReference type="Proteomes" id="UP000715965"/>
    </source>
</evidence>
<evidence type="ECO:0008006" key="4">
    <source>
        <dbReference type="Google" id="ProtNLM"/>
    </source>
</evidence>
<dbReference type="PROSITE" id="PS51257">
    <property type="entry name" value="PROKAR_LIPOPROTEIN"/>
    <property type="match status" value="1"/>
</dbReference>
<evidence type="ECO:0000313" key="2">
    <source>
        <dbReference type="EMBL" id="MBE7942726.1"/>
    </source>
</evidence>
<accession>A0ABR9SK35</accession>
<comment type="caution">
    <text evidence="2">The sequence shown here is derived from an EMBL/GenBank/DDBJ whole genome shotgun (WGS) entry which is preliminary data.</text>
</comment>
<dbReference type="Proteomes" id="UP000715965">
    <property type="component" value="Unassembled WGS sequence"/>
</dbReference>